<dbReference type="GO" id="GO:0006430">
    <property type="term" value="P:lysyl-tRNA aminoacylation"/>
    <property type="evidence" value="ECO:0007669"/>
    <property type="project" value="InterPro"/>
</dbReference>
<dbReference type="SUPFAM" id="SSF55681">
    <property type="entry name" value="Class II aaRS and biotin synthetases"/>
    <property type="match status" value="1"/>
</dbReference>
<keyword evidence="3" id="KW-0547">Nucleotide-binding</keyword>
<dbReference type="PANTHER" id="PTHR42918">
    <property type="entry name" value="LYSYL-TRNA SYNTHETASE"/>
    <property type="match status" value="1"/>
</dbReference>
<dbReference type="EMBL" id="CP044205">
    <property type="protein sequence ID" value="QFY41905.1"/>
    <property type="molecule type" value="Genomic_DNA"/>
</dbReference>
<accession>A0A5Q0BDI0</accession>
<dbReference type="InParanoid" id="A0A5Q0BDI0"/>
<evidence type="ECO:0000256" key="4">
    <source>
        <dbReference type="ARBA" id="ARBA00022840"/>
    </source>
</evidence>
<proteinExistence type="predicted"/>
<name>A0A5Q0BDI0_9GAMM</name>
<dbReference type="FunCoup" id="A0A5Q0BDI0">
    <property type="interactions" value="95"/>
</dbReference>
<dbReference type="Gene3D" id="3.30.930.10">
    <property type="entry name" value="Bira Bifunctional Protein, Domain 2"/>
    <property type="match status" value="1"/>
</dbReference>
<organism evidence="7 8">
    <name type="scientific">Candidatus Methylospira mobilis</name>
    <dbReference type="NCBI Taxonomy" id="1808979"/>
    <lineage>
        <taxon>Bacteria</taxon>
        <taxon>Pseudomonadati</taxon>
        <taxon>Pseudomonadota</taxon>
        <taxon>Gammaproteobacteria</taxon>
        <taxon>Methylococcales</taxon>
        <taxon>Methylococcaceae</taxon>
        <taxon>Candidatus Methylospira</taxon>
    </lineage>
</organism>
<dbReference type="GO" id="GO:0004824">
    <property type="term" value="F:lysine-tRNA ligase activity"/>
    <property type="evidence" value="ECO:0007669"/>
    <property type="project" value="InterPro"/>
</dbReference>
<dbReference type="InterPro" id="IPR006195">
    <property type="entry name" value="aa-tRNA-synth_II"/>
</dbReference>
<keyword evidence="8" id="KW-1185">Reference proteome</keyword>
<dbReference type="Proteomes" id="UP000325755">
    <property type="component" value="Chromosome"/>
</dbReference>
<comment type="subunit">
    <text evidence="1">Homodimer.</text>
</comment>
<evidence type="ECO:0000313" key="7">
    <source>
        <dbReference type="EMBL" id="QFY41905.1"/>
    </source>
</evidence>
<dbReference type="InterPro" id="IPR045864">
    <property type="entry name" value="aa-tRNA-synth_II/BPL/LPL"/>
</dbReference>
<dbReference type="PRINTS" id="PR00982">
    <property type="entry name" value="TRNASYNTHLYS"/>
</dbReference>
<dbReference type="GO" id="GO:0005829">
    <property type="term" value="C:cytosol"/>
    <property type="evidence" value="ECO:0007669"/>
    <property type="project" value="TreeGrafter"/>
</dbReference>
<feature type="domain" description="Aminoacyl-transfer RNA synthetases class-II family profile" evidence="6">
    <location>
        <begin position="22"/>
        <end position="336"/>
    </location>
</feature>
<gene>
    <name evidence="7" type="primary">genX</name>
    <name evidence="7" type="ORF">F6R98_04035</name>
</gene>
<dbReference type="FunFam" id="3.30.930.10:FF:000017">
    <property type="entry name" value="Elongation factor P--(R)-beta-lysine ligase"/>
    <property type="match status" value="1"/>
</dbReference>
<comment type="catalytic activity">
    <reaction evidence="5">
        <text>D-beta-lysine + L-lysyl-[protein] + ATP = N(6)-((3R)-3,6-diaminohexanoyl)-L-lysyl-[protein] + AMP + diphosphate + H(+)</text>
        <dbReference type="Rhea" id="RHEA:83435"/>
        <dbReference type="Rhea" id="RHEA-COMP:9752"/>
        <dbReference type="Rhea" id="RHEA-COMP:20131"/>
        <dbReference type="ChEBI" id="CHEBI:15378"/>
        <dbReference type="ChEBI" id="CHEBI:29969"/>
        <dbReference type="ChEBI" id="CHEBI:30616"/>
        <dbReference type="ChEBI" id="CHEBI:33019"/>
        <dbReference type="ChEBI" id="CHEBI:84138"/>
        <dbReference type="ChEBI" id="CHEBI:156053"/>
        <dbReference type="ChEBI" id="CHEBI:456215"/>
    </reaction>
    <physiologicalReaction direction="left-to-right" evidence="5">
        <dbReference type="Rhea" id="RHEA:83436"/>
    </physiologicalReaction>
</comment>
<evidence type="ECO:0000313" key="8">
    <source>
        <dbReference type="Proteomes" id="UP000325755"/>
    </source>
</evidence>
<dbReference type="AlphaFoldDB" id="A0A5Q0BDI0"/>
<reference evidence="7 8" key="1">
    <citation type="submission" date="2019-09" db="EMBL/GenBank/DDBJ databases">
        <title>Ecophysiology of the spiral-shaped methanotroph Methylospira mobilis as revealed by the complete genome sequence.</title>
        <authorList>
            <person name="Oshkin I.Y."/>
            <person name="Dedysh S.N."/>
            <person name="Miroshnikov K."/>
            <person name="Danilova O.V."/>
            <person name="Hakobyan A."/>
            <person name="Liesack W."/>
        </authorList>
    </citation>
    <scope>NUCLEOTIDE SEQUENCE [LARGE SCALE GENOMIC DNA]</scope>
    <source>
        <strain evidence="7 8">Shm1</strain>
    </source>
</reference>
<dbReference type="InterPro" id="IPR018149">
    <property type="entry name" value="Lys-tRNA-synth_II_C"/>
</dbReference>
<dbReference type="KEGG" id="mmob:F6R98_04035"/>
<protein>
    <submittedName>
        <fullName evidence="7">EF-P lysine aminoacylase GenX</fullName>
    </submittedName>
</protein>
<dbReference type="NCBIfam" id="NF006828">
    <property type="entry name" value="PRK09350.1"/>
    <property type="match status" value="1"/>
</dbReference>
<evidence type="ECO:0000256" key="1">
    <source>
        <dbReference type="ARBA" id="ARBA00011738"/>
    </source>
</evidence>
<dbReference type="Pfam" id="PF00152">
    <property type="entry name" value="tRNA-synt_2"/>
    <property type="match status" value="1"/>
</dbReference>
<keyword evidence="4" id="KW-0067">ATP-binding</keyword>
<evidence type="ECO:0000256" key="2">
    <source>
        <dbReference type="ARBA" id="ARBA00022598"/>
    </source>
</evidence>
<sequence length="336" mass="37226">MSGSQETAHRASWEPGCSLAKLRARARMLADIRVFFSNRGVLEVETPLMCQTAATDPGLSIFVTQLACSGENNPQARYLQTSPEYAMKRLLAAGSGAIYQITRAFRNEESGRFHNPEFSLLEWYRPGFSLGELIAEIDALIRSLFDAASPLQPSATVDYRQLFDAHTGLDALTFDPDAYNACALSYGLVDAARLCGDQHGHWLDFLFSVRVQPTLGKQGVCFVHNYPAVLPSLARNKIDDSRVVERVEIFMDGIEIGNGFRELTDHREQRARFENDLAERTRRGLPSIPIDARLLQALEHGLPDCSGVAIGLDRLLMLLTGETHIDQVLAFADGRA</sequence>
<keyword evidence="2" id="KW-0436">Ligase</keyword>
<evidence type="ECO:0000259" key="6">
    <source>
        <dbReference type="PROSITE" id="PS50862"/>
    </source>
</evidence>
<evidence type="ECO:0000256" key="5">
    <source>
        <dbReference type="ARBA" id="ARBA00052794"/>
    </source>
</evidence>
<dbReference type="InterPro" id="IPR004525">
    <property type="entry name" value="EpmA"/>
</dbReference>
<dbReference type="GO" id="GO:0005524">
    <property type="term" value="F:ATP binding"/>
    <property type="evidence" value="ECO:0007669"/>
    <property type="project" value="UniProtKB-KW"/>
</dbReference>
<dbReference type="OrthoDB" id="9802326at2"/>
<dbReference type="PROSITE" id="PS50862">
    <property type="entry name" value="AA_TRNA_LIGASE_II"/>
    <property type="match status" value="1"/>
</dbReference>
<dbReference type="InterPro" id="IPR004364">
    <property type="entry name" value="Aa-tRNA-synt_II"/>
</dbReference>
<dbReference type="PANTHER" id="PTHR42918:SF6">
    <property type="entry name" value="ELONGATION FACTOR P--(R)-BETA-LYSINE LIGASE"/>
    <property type="match status" value="1"/>
</dbReference>
<evidence type="ECO:0000256" key="3">
    <source>
        <dbReference type="ARBA" id="ARBA00022741"/>
    </source>
</evidence>
<dbReference type="GO" id="GO:0000049">
    <property type="term" value="F:tRNA binding"/>
    <property type="evidence" value="ECO:0007669"/>
    <property type="project" value="TreeGrafter"/>
</dbReference>
<dbReference type="NCBIfam" id="TIGR00462">
    <property type="entry name" value="genX"/>
    <property type="match status" value="1"/>
</dbReference>
<dbReference type="RefSeq" id="WP_153247889.1">
    <property type="nucleotide sequence ID" value="NZ_CP044205.1"/>
</dbReference>